<dbReference type="GO" id="GO:0008120">
    <property type="term" value="F:ceramide glucosyltransferase activity"/>
    <property type="evidence" value="ECO:0007669"/>
    <property type="project" value="UniProtKB-EC"/>
</dbReference>
<evidence type="ECO:0000256" key="6">
    <source>
        <dbReference type="ARBA" id="ARBA00022676"/>
    </source>
</evidence>
<gene>
    <name evidence="12" type="ORF">Prudu_020509</name>
</gene>
<dbReference type="EMBL" id="AP019303">
    <property type="protein sequence ID" value="BBH08348.1"/>
    <property type="molecule type" value="Genomic_DNA"/>
</dbReference>
<reference evidence="12" key="1">
    <citation type="journal article" date="2019" name="Science">
        <title>Mutation of a bHLH transcription factor allowed almond domestication.</title>
        <authorList>
            <person name="Sanchez-Perez R."/>
            <person name="Pavan S."/>
            <person name="Mazzeo R."/>
            <person name="Moldovan C."/>
            <person name="Aiese Cigliano R."/>
            <person name="Del Cueto J."/>
            <person name="Ricciardi F."/>
            <person name="Lotti C."/>
            <person name="Ricciardi L."/>
            <person name="Dicenta F."/>
            <person name="Lopez-Marques R.L."/>
            <person name="Lindberg Moller B."/>
        </authorList>
    </citation>
    <scope>NUCLEOTIDE SEQUENCE</scope>
</reference>
<dbReference type="InterPro" id="IPR029044">
    <property type="entry name" value="Nucleotide-diphossugar_trans"/>
</dbReference>
<evidence type="ECO:0000256" key="11">
    <source>
        <dbReference type="SAM" id="Phobius"/>
    </source>
</evidence>
<dbReference type="PANTHER" id="PTHR12726">
    <property type="entry name" value="CERAMIDE GLUCOSYLTRANSFERASE"/>
    <property type="match status" value="1"/>
</dbReference>
<evidence type="ECO:0000256" key="1">
    <source>
        <dbReference type="ARBA" id="ARBA00004141"/>
    </source>
</evidence>
<comment type="pathway">
    <text evidence="3">Sphingolipid metabolism.</text>
</comment>
<name>A0A4Y1RWV2_PRUDU</name>
<keyword evidence="8 11" id="KW-0812">Transmembrane</keyword>
<keyword evidence="6" id="KW-0328">Glycosyltransferase</keyword>
<organism evidence="12">
    <name type="scientific">Prunus dulcis</name>
    <name type="common">Almond</name>
    <name type="synonym">Amygdalus dulcis</name>
    <dbReference type="NCBI Taxonomy" id="3755"/>
    <lineage>
        <taxon>Eukaryota</taxon>
        <taxon>Viridiplantae</taxon>
        <taxon>Streptophyta</taxon>
        <taxon>Embryophyta</taxon>
        <taxon>Tracheophyta</taxon>
        <taxon>Spermatophyta</taxon>
        <taxon>Magnoliopsida</taxon>
        <taxon>eudicotyledons</taxon>
        <taxon>Gunneridae</taxon>
        <taxon>Pentapetalae</taxon>
        <taxon>rosids</taxon>
        <taxon>fabids</taxon>
        <taxon>Rosales</taxon>
        <taxon>Rosaceae</taxon>
        <taxon>Amygdaloideae</taxon>
        <taxon>Amygdaleae</taxon>
        <taxon>Prunus</taxon>
    </lineage>
</organism>
<dbReference type="GO" id="GO:0016020">
    <property type="term" value="C:membrane"/>
    <property type="evidence" value="ECO:0007669"/>
    <property type="project" value="UniProtKB-SubCell"/>
</dbReference>
<evidence type="ECO:0000256" key="3">
    <source>
        <dbReference type="ARBA" id="ARBA00004991"/>
    </source>
</evidence>
<evidence type="ECO:0000256" key="10">
    <source>
        <dbReference type="ARBA" id="ARBA00023136"/>
    </source>
</evidence>
<dbReference type="GO" id="GO:0006679">
    <property type="term" value="P:glucosylceramide biosynthetic process"/>
    <property type="evidence" value="ECO:0007669"/>
    <property type="project" value="TreeGrafter"/>
</dbReference>
<keyword evidence="7 12" id="KW-0808">Transferase</keyword>
<dbReference type="Gene3D" id="3.90.550.10">
    <property type="entry name" value="Spore Coat Polysaccharide Biosynthesis Protein SpsA, Chain A"/>
    <property type="match status" value="1"/>
</dbReference>
<keyword evidence="10 11" id="KW-0472">Membrane</keyword>
<evidence type="ECO:0000256" key="2">
    <source>
        <dbReference type="ARBA" id="ARBA00004760"/>
    </source>
</evidence>
<sequence>SRIIKEASSFVDTMTPQPPFFSISDWEIEIEIEMGCLICLILAFGWVCAAYVRNREIKRMKDSMQRGNSFAFLCHDITELEHSNQLKRPSVSVVMPLKGFGEHNLHNWRSQITSLYGGPLEFLFIVESTDDPAYRAVSMLLSELKDEVDAKVVVAGLSTTCSQKIHNQLVGVEKMHKDSKYVLFLDDDVRLHPGSIGALTAEMEKNPDIFIQTGYPLDLPSGSLGSYCIYEYHMPCSMGFATGGRTFFLWGGCMMMHANDFRLDRYGVVTGLKNGGYSDDMTLAAIAGAHKRLITSPPVAVFPHPLASDLSFSRIETGKLPGCMHIDRTSFNVELDQDRSSSMQHIERSKDMGPVYTDLGGKHLGKKGAPPKLSFLSSLARSLAQWRQPKKYDS</sequence>
<dbReference type="Pfam" id="PF13506">
    <property type="entry name" value="Glyco_transf_21"/>
    <property type="match status" value="1"/>
</dbReference>
<evidence type="ECO:0000256" key="8">
    <source>
        <dbReference type="ARBA" id="ARBA00022692"/>
    </source>
</evidence>
<feature type="transmembrane region" description="Helical" evidence="11">
    <location>
        <begin position="32"/>
        <end position="52"/>
    </location>
</feature>
<evidence type="ECO:0000256" key="7">
    <source>
        <dbReference type="ARBA" id="ARBA00022679"/>
    </source>
</evidence>
<dbReference type="SUPFAM" id="SSF53448">
    <property type="entry name" value="Nucleotide-diphospho-sugar transferases"/>
    <property type="match status" value="1"/>
</dbReference>
<protein>
    <recommendedName>
        <fullName evidence="5">ceramide glucosyltransferase</fullName>
        <ecNumber evidence="5">2.4.1.80</ecNumber>
    </recommendedName>
</protein>
<dbReference type="EC" id="2.4.1.80" evidence="5"/>
<keyword evidence="9 11" id="KW-1133">Transmembrane helix</keyword>
<evidence type="ECO:0000256" key="4">
    <source>
        <dbReference type="ARBA" id="ARBA00006739"/>
    </source>
</evidence>
<evidence type="ECO:0000313" key="12">
    <source>
        <dbReference type="EMBL" id="BBH08348.1"/>
    </source>
</evidence>
<proteinExistence type="inferred from homology"/>
<comment type="similarity">
    <text evidence="4">Belongs to the glycosyltransferase 2 family.</text>
</comment>
<feature type="non-terminal residue" evidence="12">
    <location>
        <position position="1"/>
    </location>
</feature>
<dbReference type="InterPro" id="IPR025993">
    <property type="entry name" value="Ceramide_glucosylTrfase"/>
</dbReference>
<dbReference type="FunFam" id="3.90.550.10:FF:000086">
    <property type="entry name" value="Putative ceramide glucosyltransferase"/>
    <property type="match status" value="1"/>
</dbReference>
<dbReference type="PANTHER" id="PTHR12726:SF0">
    <property type="entry name" value="CERAMIDE GLUCOSYLTRANSFERASE"/>
    <property type="match status" value="1"/>
</dbReference>
<dbReference type="AlphaFoldDB" id="A0A4Y1RWV2"/>
<comment type="pathway">
    <text evidence="2">Lipid metabolism; sphingolipid metabolism.</text>
</comment>
<dbReference type="UniPathway" id="UPA00222"/>
<evidence type="ECO:0000256" key="9">
    <source>
        <dbReference type="ARBA" id="ARBA00022989"/>
    </source>
</evidence>
<comment type="subcellular location">
    <subcellularLocation>
        <location evidence="1">Membrane</location>
        <topology evidence="1">Multi-pass membrane protein</topology>
    </subcellularLocation>
</comment>
<evidence type="ECO:0000256" key="5">
    <source>
        <dbReference type="ARBA" id="ARBA00012699"/>
    </source>
</evidence>
<accession>A0A4Y1RWV2</accession>